<accession>A0ABP7T2T1</accession>
<gene>
    <name evidence="1" type="ORF">GCM10022408_37740</name>
</gene>
<evidence type="ECO:0000313" key="2">
    <source>
        <dbReference type="Proteomes" id="UP001500567"/>
    </source>
</evidence>
<dbReference type="EMBL" id="BAABDJ010000049">
    <property type="protein sequence ID" value="GAA4020259.1"/>
    <property type="molecule type" value="Genomic_DNA"/>
</dbReference>
<evidence type="ECO:0000313" key="1">
    <source>
        <dbReference type="EMBL" id="GAA4020259.1"/>
    </source>
</evidence>
<organism evidence="1 2">
    <name type="scientific">Hymenobacter fastidiosus</name>
    <dbReference type="NCBI Taxonomy" id="486264"/>
    <lineage>
        <taxon>Bacteria</taxon>
        <taxon>Pseudomonadati</taxon>
        <taxon>Bacteroidota</taxon>
        <taxon>Cytophagia</taxon>
        <taxon>Cytophagales</taxon>
        <taxon>Hymenobacteraceae</taxon>
        <taxon>Hymenobacter</taxon>
    </lineage>
</organism>
<dbReference type="Proteomes" id="UP001500567">
    <property type="component" value="Unassembled WGS sequence"/>
</dbReference>
<keyword evidence="2" id="KW-1185">Reference proteome</keyword>
<name>A0ABP7T2T1_9BACT</name>
<comment type="caution">
    <text evidence="1">The sequence shown here is derived from an EMBL/GenBank/DDBJ whole genome shotgun (WGS) entry which is preliminary data.</text>
</comment>
<reference evidence="2" key="1">
    <citation type="journal article" date="2019" name="Int. J. Syst. Evol. Microbiol.">
        <title>The Global Catalogue of Microorganisms (GCM) 10K type strain sequencing project: providing services to taxonomists for standard genome sequencing and annotation.</title>
        <authorList>
            <consortium name="The Broad Institute Genomics Platform"/>
            <consortium name="The Broad Institute Genome Sequencing Center for Infectious Disease"/>
            <person name="Wu L."/>
            <person name="Ma J."/>
        </authorList>
    </citation>
    <scope>NUCLEOTIDE SEQUENCE [LARGE SCALE GENOMIC DNA]</scope>
    <source>
        <strain evidence="2">JCM 17224</strain>
    </source>
</reference>
<sequence>MPSSTFESLWDVVNQLVTAPLRRKTIRIRFKKEEIRFDAHTRTRFFFDFFKEKLLERGESLLR</sequence>
<protein>
    <submittedName>
        <fullName evidence="1">Uncharacterized protein</fullName>
    </submittedName>
</protein>
<proteinExistence type="predicted"/>